<dbReference type="RefSeq" id="WP_015424577.1">
    <property type="nucleotide sequence ID" value="NC_020449.1"/>
</dbReference>
<protein>
    <submittedName>
        <fullName evidence="1">Uncharacterized protein</fullName>
    </submittedName>
</protein>
<gene>
    <name evidence="1" type="ordered locus">CLOAM0838</name>
</gene>
<dbReference type="HOGENOM" id="CLU_145276_0_0_0"/>
<reference evidence="1 2" key="1">
    <citation type="journal article" date="2008" name="J. Bacteriol.">
        <title>'Candidatus Cloacamonas acidaminovorans': genome sequence reconstruction provides a first glimpse of a new bacterial division.</title>
        <authorList>
            <person name="Pelletier E."/>
            <person name="Kreimeyer A."/>
            <person name="Bocs S."/>
            <person name="Rouy Z."/>
            <person name="Gyapay G."/>
            <person name="Chouari R."/>
            <person name="Riviere D."/>
            <person name="Ganesan A."/>
            <person name="Daegelen P."/>
            <person name="Sghir A."/>
            <person name="Cohen G.N."/>
            <person name="Medigue C."/>
            <person name="Weissenbach J."/>
            <person name="Le Paslier D."/>
        </authorList>
    </citation>
    <scope>NUCLEOTIDE SEQUENCE [LARGE SCALE GENOMIC DNA]</scope>
    <source>
        <strain evidence="2">Evry</strain>
    </source>
</reference>
<accession>B0VHA4</accession>
<organism evidence="1 2">
    <name type="scientific">Cloacimonas acidaminovorans (strain Evry)</name>
    <dbReference type="NCBI Taxonomy" id="459349"/>
    <lineage>
        <taxon>Bacteria</taxon>
        <taxon>Pseudomonadati</taxon>
        <taxon>Candidatus Cloacimonadota</taxon>
        <taxon>Candidatus Cloacimonadia</taxon>
        <taxon>Candidatus Cloacimonadales</taxon>
        <taxon>Candidatus Cloacimonadaceae</taxon>
        <taxon>Candidatus Cloacimonas</taxon>
    </lineage>
</organism>
<keyword evidence="2" id="KW-1185">Reference proteome</keyword>
<dbReference type="EMBL" id="CU466930">
    <property type="protein sequence ID" value="CAO80719.1"/>
    <property type="molecule type" value="Genomic_DNA"/>
</dbReference>
<dbReference type="AlphaFoldDB" id="B0VHA4"/>
<dbReference type="Proteomes" id="UP000002019">
    <property type="component" value="Chromosome"/>
</dbReference>
<evidence type="ECO:0000313" key="2">
    <source>
        <dbReference type="Proteomes" id="UP000002019"/>
    </source>
</evidence>
<evidence type="ECO:0000313" key="1">
    <source>
        <dbReference type="EMBL" id="CAO80719.1"/>
    </source>
</evidence>
<name>B0VHA4_CLOAI</name>
<dbReference type="KEGG" id="caci:CLOAM0838"/>
<sequence>MIVESKFELLFCGNCDGMVYYYNKRLGKMIARKWVKPKTTAANRRLGAITRNLKSLKPSEGFIKDLRVYIALYDYSPGERHYMSWQNVYLTLMYALAKQNPAVDLLTITREQITSDNLPCKSVKDAIEAGLLREVNGYENLTQEI</sequence>
<proteinExistence type="predicted"/>